<evidence type="ECO:0000313" key="9">
    <source>
        <dbReference type="EMBL" id="EEW36928.1"/>
    </source>
</evidence>
<evidence type="ECO:0000256" key="7">
    <source>
        <dbReference type="PIRSR" id="PIRSR002854-1"/>
    </source>
</evidence>
<accession>C8NGV1</accession>
<dbReference type="AlphaFoldDB" id="C8NGV1"/>
<keyword evidence="5 6" id="KW-0449">Lipoprotein</keyword>
<evidence type="ECO:0000256" key="1">
    <source>
        <dbReference type="ARBA" id="ARBA00004635"/>
    </source>
</evidence>
<comment type="caution">
    <text evidence="9">The sequence shown here is derived from an EMBL/GenBank/DDBJ whole genome shotgun (WGS) entry which is preliminary data.</text>
</comment>
<dbReference type="PANTHER" id="PTHR30429">
    <property type="entry name" value="D-METHIONINE-BINDING LIPOPROTEIN METQ"/>
    <property type="match status" value="1"/>
</dbReference>
<evidence type="ECO:0000313" key="10">
    <source>
        <dbReference type="Proteomes" id="UP000005926"/>
    </source>
</evidence>
<keyword evidence="10" id="KW-1185">Reference proteome</keyword>
<keyword evidence="2 8" id="KW-0732">Signal</keyword>
<sequence length="282" mass="31049">MKIKHLFLTAIAAITLAACGSQTSKEEVKEATTEAAQTVKVAVVGSAAHELWDYVAEKAKKENINIEVVEMNDYVLPNTALEEGSVQMNAFQHRAYLAQWNKDKGSDLKEIGTTFITPLYYFSTKYKSLKDLPEKAKVLVPKEVAIQGRALVALQTEGLITLKEGVGTKASLADITSNPRNLEIIEAESAQAPQMLQDVDAASINGSMAQDAGLKIEDNIFTDANHLDTIPKDRYNIIVVNGKDADNPVYKKIVELYQTDDVAKKMDEIGPGQYFPVWKSEK</sequence>
<gene>
    <name evidence="9" type="primary">metQ2</name>
    <name evidence="9" type="ORF">HMPREF0444_1146</name>
</gene>
<comment type="subcellular location">
    <subcellularLocation>
        <location evidence="1">Membrane</location>
        <topology evidence="1">Lipid-anchor</topology>
    </subcellularLocation>
</comment>
<dbReference type="PIRSF" id="PIRSF002854">
    <property type="entry name" value="MetQ"/>
    <property type="match status" value="1"/>
</dbReference>
<feature type="signal peptide" evidence="8">
    <location>
        <begin position="1"/>
        <end position="17"/>
    </location>
</feature>
<dbReference type="PROSITE" id="PS51257">
    <property type="entry name" value="PROKAR_LIPOPROTEIN"/>
    <property type="match status" value="1"/>
</dbReference>
<comment type="similarity">
    <text evidence="6">Belongs to the nlpA lipoprotein family.</text>
</comment>
<evidence type="ECO:0000256" key="5">
    <source>
        <dbReference type="ARBA" id="ARBA00023288"/>
    </source>
</evidence>
<feature type="chain" id="PRO_5039469721" description="Lipoprotein" evidence="8">
    <location>
        <begin position="18"/>
        <end position="282"/>
    </location>
</feature>
<feature type="lipid moiety-binding region" description="S-diacylglycerol cysteine" evidence="7">
    <location>
        <position position="19"/>
    </location>
</feature>
<evidence type="ECO:0000256" key="2">
    <source>
        <dbReference type="ARBA" id="ARBA00022729"/>
    </source>
</evidence>
<dbReference type="SUPFAM" id="SSF53850">
    <property type="entry name" value="Periplasmic binding protein-like II"/>
    <property type="match status" value="1"/>
</dbReference>
<dbReference type="GeneID" id="78411900"/>
<evidence type="ECO:0000256" key="6">
    <source>
        <dbReference type="PIRNR" id="PIRNR002854"/>
    </source>
</evidence>
<dbReference type="Proteomes" id="UP000005926">
    <property type="component" value="Unassembled WGS sequence"/>
</dbReference>
<dbReference type="PANTHER" id="PTHR30429:SF3">
    <property type="entry name" value="LIPOPROTEIN"/>
    <property type="match status" value="1"/>
</dbReference>
<dbReference type="Gene3D" id="3.40.190.10">
    <property type="entry name" value="Periplasmic binding protein-like II"/>
    <property type="match status" value="2"/>
</dbReference>
<proteinExistence type="inferred from homology"/>
<dbReference type="RefSeq" id="WP_005607353.1">
    <property type="nucleotide sequence ID" value="NZ_CP102283.1"/>
</dbReference>
<keyword evidence="3" id="KW-0472">Membrane</keyword>
<dbReference type="GO" id="GO:0016020">
    <property type="term" value="C:membrane"/>
    <property type="evidence" value="ECO:0007669"/>
    <property type="project" value="UniProtKB-SubCell"/>
</dbReference>
<evidence type="ECO:0000256" key="4">
    <source>
        <dbReference type="ARBA" id="ARBA00023139"/>
    </source>
</evidence>
<keyword evidence="4" id="KW-0564">Palmitate</keyword>
<reference evidence="9 10" key="1">
    <citation type="submission" date="2009-08" db="EMBL/GenBank/DDBJ databases">
        <authorList>
            <person name="Muzny D."/>
            <person name="Qin X."/>
            <person name="Deng J."/>
            <person name="Jiang H."/>
            <person name="Liu Y."/>
            <person name="Qu J."/>
            <person name="Song X.-Z."/>
            <person name="Zhang L."/>
            <person name="Thornton R."/>
            <person name="Coyle M."/>
            <person name="Francisco L."/>
            <person name="Jackson L."/>
            <person name="Javaid M."/>
            <person name="Korchina V."/>
            <person name="Kovar C."/>
            <person name="Mata R."/>
            <person name="Mathew T."/>
            <person name="Ngo R."/>
            <person name="Nguyen L."/>
            <person name="Nguyen N."/>
            <person name="Okwuonu G."/>
            <person name="Ongeri F."/>
            <person name="Pham C."/>
            <person name="Simmons D."/>
            <person name="Wilczek-Boney K."/>
            <person name="Hale W."/>
            <person name="Jakkamsetti A."/>
            <person name="Pham P."/>
            <person name="Ruth R."/>
            <person name="San Lucas F."/>
            <person name="Warren J."/>
            <person name="Zhang J."/>
            <person name="Zhao Z."/>
            <person name="Zhou C."/>
            <person name="Zhu D."/>
            <person name="Lee S."/>
            <person name="Bess C."/>
            <person name="Blankenburg K."/>
            <person name="Forbes L."/>
            <person name="Fu Q."/>
            <person name="Gubbala S."/>
            <person name="Hirani K."/>
            <person name="Jayaseelan J.C."/>
            <person name="Lara F."/>
            <person name="Munidasa M."/>
            <person name="Palculict T."/>
            <person name="Patil S."/>
            <person name="Pu L.-L."/>
            <person name="Saada N."/>
            <person name="Tang L."/>
            <person name="Weissenberger G."/>
            <person name="Zhu Y."/>
            <person name="Hemphill L."/>
            <person name="Shang Y."/>
            <person name="Youmans B."/>
            <person name="Ayvaz T."/>
            <person name="Ross M."/>
            <person name="Santibanez J."/>
            <person name="Aqrawi P."/>
            <person name="Gross S."/>
            <person name="Joshi V."/>
            <person name="Fowler G."/>
            <person name="Nazareth L."/>
            <person name="Reid J."/>
            <person name="Worley K."/>
            <person name="Petrosino J."/>
            <person name="Highlander S."/>
            <person name="Gibbs R."/>
        </authorList>
    </citation>
    <scope>NUCLEOTIDE SEQUENCE [LARGE SCALE GENOMIC DNA]</scope>
    <source>
        <strain evidence="9 10">ATCC 49175</strain>
    </source>
</reference>
<evidence type="ECO:0000256" key="8">
    <source>
        <dbReference type="SAM" id="SignalP"/>
    </source>
</evidence>
<organism evidence="9 10">
    <name type="scientific">Granulicatella adiacens ATCC 49175</name>
    <dbReference type="NCBI Taxonomy" id="638301"/>
    <lineage>
        <taxon>Bacteria</taxon>
        <taxon>Bacillati</taxon>
        <taxon>Bacillota</taxon>
        <taxon>Bacilli</taxon>
        <taxon>Lactobacillales</taxon>
        <taxon>Carnobacteriaceae</taxon>
        <taxon>Granulicatella</taxon>
    </lineage>
</organism>
<name>C8NGV1_9LACT</name>
<dbReference type="STRING" id="638301.HMPREF0444_1146"/>
<dbReference type="HOGENOM" id="CLU_067080_0_0_9"/>
<dbReference type="eggNOG" id="COG1464">
    <property type="taxonomic scope" value="Bacteria"/>
</dbReference>
<protein>
    <recommendedName>
        <fullName evidence="6">Lipoprotein</fullName>
    </recommendedName>
</protein>
<dbReference type="EMBL" id="ACKZ01000020">
    <property type="protein sequence ID" value="EEW36928.1"/>
    <property type="molecule type" value="Genomic_DNA"/>
</dbReference>
<dbReference type="InterPro" id="IPR004872">
    <property type="entry name" value="Lipoprotein_NlpA"/>
</dbReference>
<dbReference type="Pfam" id="PF03180">
    <property type="entry name" value="Lipoprotein_9"/>
    <property type="match status" value="1"/>
</dbReference>
<evidence type="ECO:0000256" key="3">
    <source>
        <dbReference type="ARBA" id="ARBA00023136"/>
    </source>
</evidence>